<keyword evidence="3" id="KW-0732">Signal</keyword>
<dbReference type="AlphaFoldDB" id="A0A7S2CWW2"/>
<evidence type="ECO:0000256" key="1">
    <source>
        <dbReference type="SAM" id="MobiDB-lite"/>
    </source>
</evidence>
<dbReference type="InterPro" id="IPR015940">
    <property type="entry name" value="UBA"/>
</dbReference>
<dbReference type="Gene3D" id="1.10.8.10">
    <property type="entry name" value="DNA helicase RuvA subunit, C-terminal domain"/>
    <property type="match status" value="1"/>
</dbReference>
<feature type="signal peptide" evidence="3">
    <location>
        <begin position="1"/>
        <end position="22"/>
    </location>
</feature>
<keyword evidence="2" id="KW-0472">Membrane</keyword>
<dbReference type="Pfam" id="PF00627">
    <property type="entry name" value="UBA"/>
    <property type="match status" value="1"/>
</dbReference>
<dbReference type="EMBL" id="HBGT01026269">
    <property type="protein sequence ID" value="CAD9436543.1"/>
    <property type="molecule type" value="Transcribed_RNA"/>
</dbReference>
<dbReference type="PROSITE" id="PS50030">
    <property type="entry name" value="UBA"/>
    <property type="match status" value="1"/>
</dbReference>
<keyword evidence="2" id="KW-1133">Transmembrane helix</keyword>
<evidence type="ECO:0000256" key="3">
    <source>
        <dbReference type="SAM" id="SignalP"/>
    </source>
</evidence>
<keyword evidence="2" id="KW-0812">Transmembrane</keyword>
<name>A0A7S2CWW2_9STRA</name>
<organism evidence="5">
    <name type="scientific">Florenciella parvula</name>
    <dbReference type="NCBI Taxonomy" id="236787"/>
    <lineage>
        <taxon>Eukaryota</taxon>
        <taxon>Sar</taxon>
        <taxon>Stramenopiles</taxon>
        <taxon>Ochrophyta</taxon>
        <taxon>Dictyochophyceae</taxon>
        <taxon>Florenciellales</taxon>
        <taxon>Florenciella</taxon>
    </lineage>
</organism>
<reference evidence="5" key="1">
    <citation type="submission" date="2021-01" db="EMBL/GenBank/DDBJ databases">
        <authorList>
            <person name="Corre E."/>
            <person name="Pelletier E."/>
            <person name="Niang G."/>
            <person name="Scheremetjew M."/>
            <person name="Finn R."/>
            <person name="Kale V."/>
            <person name="Holt S."/>
            <person name="Cochrane G."/>
            <person name="Meng A."/>
            <person name="Brown T."/>
            <person name="Cohen L."/>
        </authorList>
    </citation>
    <scope>NUCLEOTIDE SEQUENCE</scope>
    <source>
        <strain evidence="5">RCC1693</strain>
    </source>
</reference>
<dbReference type="InterPro" id="IPR009060">
    <property type="entry name" value="UBA-like_sf"/>
</dbReference>
<accession>A0A7S2CWW2</accession>
<evidence type="ECO:0000259" key="4">
    <source>
        <dbReference type="PROSITE" id="PS50030"/>
    </source>
</evidence>
<dbReference type="SUPFAM" id="SSF46934">
    <property type="entry name" value="UBA-like"/>
    <property type="match status" value="1"/>
</dbReference>
<feature type="chain" id="PRO_5031158733" description="UBA domain-containing protein" evidence="3">
    <location>
        <begin position="23"/>
        <end position="166"/>
    </location>
</feature>
<feature type="domain" description="UBA" evidence="4">
    <location>
        <begin position="129"/>
        <end position="165"/>
    </location>
</feature>
<proteinExistence type="predicted"/>
<feature type="region of interest" description="Disordered" evidence="1">
    <location>
        <begin position="145"/>
        <end position="166"/>
    </location>
</feature>
<evidence type="ECO:0000256" key="2">
    <source>
        <dbReference type="SAM" id="Phobius"/>
    </source>
</evidence>
<dbReference type="SMART" id="SM00165">
    <property type="entry name" value="UBA"/>
    <property type="match status" value="1"/>
</dbReference>
<protein>
    <recommendedName>
        <fullName evidence="4">UBA domain-containing protein</fullName>
    </recommendedName>
</protein>
<sequence>MTLSNRAVLLIAVFARLFVAEGLMKCGGDYGNGDDCGLLTEVSLGIYVCIWLFMPFVVIVAPMLYYKCKEDGFTPPSIRAPRVPTPNFRANRDPAASLSSPSALTTPNSIEMVLGGGGGDGGDTYKWAKSLKTLVDMGFEEAQAKQALEDTNGNERDALTKLIEQP</sequence>
<gene>
    <name evidence="5" type="ORF">FPAR1323_LOCUS13675</name>
</gene>
<evidence type="ECO:0000313" key="5">
    <source>
        <dbReference type="EMBL" id="CAD9436543.1"/>
    </source>
</evidence>
<feature type="transmembrane region" description="Helical" evidence="2">
    <location>
        <begin position="44"/>
        <end position="66"/>
    </location>
</feature>